<dbReference type="SUPFAM" id="SSF49354">
    <property type="entry name" value="PapD-like"/>
    <property type="match status" value="1"/>
</dbReference>
<dbReference type="Pfam" id="PF12796">
    <property type="entry name" value="Ank_2"/>
    <property type="match status" value="3"/>
</dbReference>
<feature type="repeat" description="ANK" evidence="3">
    <location>
        <begin position="392"/>
        <end position="424"/>
    </location>
</feature>
<feature type="repeat" description="ANK" evidence="3">
    <location>
        <begin position="425"/>
        <end position="457"/>
    </location>
</feature>
<dbReference type="PRINTS" id="PR01415">
    <property type="entry name" value="ANKYRIN"/>
</dbReference>
<evidence type="ECO:0000256" key="2">
    <source>
        <dbReference type="ARBA" id="ARBA00023043"/>
    </source>
</evidence>
<dbReference type="Pfam" id="PF00635">
    <property type="entry name" value="Motile_Sperm"/>
    <property type="match status" value="1"/>
</dbReference>
<protein>
    <submittedName>
        <fullName evidence="5">Protein VAPYRIN-like</fullName>
    </submittedName>
</protein>
<evidence type="ECO:0000313" key="5">
    <source>
        <dbReference type="EMBL" id="KAL1541475.1"/>
    </source>
</evidence>
<feature type="repeat" description="ANK" evidence="3">
    <location>
        <begin position="305"/>
        <end position="337"/>
    </location>
</feature>
<keyword evidence="2 3" id="KW-0040">ANK repeat</keyword>
<name>A0ABD1GCN5_SALDI</name>
<dbReference type="Pfam" id="PF13606">
    <property type="entry name" value="Ank_3"/>
    <property type="match status" value="1"/>
</dbReference>
<dbReference type="InterPro" id="IPR013783">
    <property type="entry name" value="Ig-like_fold"/>
</dbReference>
<feature type="repeat" description="ANK" evidence="3">
    <location>
        <begin position="171"/>
        <end position="203"/>
    </location>
</feature>
<evidence type="ECO:0000256" key="1">
    <source>
        <dbReference type="ARBA" id="ARBA00022737"/>
    </source>
</evidence>
<dbReference type="Gene3D" id="1.25.40.20">
    <property type="entry name" value="Ankyrin repeat-containing domain"/>
    <property type="match status" value="3"/>
</dbReference>
<accession>A0ABD1GCN5</accession>
<proteinExistence type="predicted"/>
<dbReference type="InterPro" id="IPR036770">
    <property type="entry name" value="Ankyrin_rpt-contain_sf"/>
</dbReference>
<evidence type="ECO:0000256" key="3">
    <source>
        <dbReference type="PROSITE-ProRule" id="PRU00023"/>
    </source>
</evidence>
<dbReference type="InterPro" id="IPR002110">
    <property type="entry name" value="Ankyrin_rpt"/>
</dbReference>
<dbReference type="SUPFAM" id="SSF48403">
    <property type="entry name" value="Ankyrin repeat"/>
    <property type="match status" value="1"/>
</dbReference>
<feature type="repeat" description="ANK" evidence="3">
    <location>
        <begin position="364"/>
        <end position="391"/>
    </location>
</feature>
<dbReference type="PANTHER" id="PTHR24198:SF165">
    <property type="entry name" value="ANKYRIN REPEAT-CONTAINING PROTEIN-RELATED"/>
    <property type="match status" value="1"/>
</dbReference>
<dbReference type="PROSITE" id="PS50202">
    <property type="entry name" value="MSP"/>
    <property type="match status" value="1"/>
</dbReference>
<dbReference type="Proteomes" id="UP001567538">
    <property type="component" value="Unassembled WGS sequence"/>
</dbReference>
<evidence type="ECO:0000313" key="6">
    <source>
        <dbReference type="Proteomes" id="UP001567538"/>
    </source>
</evidence>
<keyword evidence="1" id="KW-0677">Repeat</keyword>
<feature type="domain" description="MSP" evidence="4">
    <location>
        <begin position="4"/>
        <end position="134"/>
    </location>
</feature>
<evidence type="ECO:0000259" key="4">
    <source>
        <dbReference type="PROSITE" id="PS50202"/>
    </source>
</evidence>
<feature type="repeat" description="ANK" evidence="3">
    <location>
        <begin position="204"/>
        <end position="236"/>
    </location>
</feature>
<comment type="caution">
    <text evidence="5">The sequence shown here is derived from an EMBL/GenBank/DDBJ whole genome shotgun (WGS) entry which is preliminary data.</text>
</comment>
<dbReference type="AlphaFoldDB" id="A0ABD1GCN5"/>
<dbReference type="PROSITE" id="PS50297">
    <property type="entry name" value="ANK_REP_REGION"/>
    <property type="match status" value="5"/>
</dbReference>
<dbReference type="SMART" id="SM00248">
    <property type="entry name" value="ANK"/>
    <property type="match status" value="8"/>
</dbReference>
<sequence length="532" mass="57096">MDRLISLEPSNVVTVRIETAGNKCSGSITLRNVMYTMPVAFRLHPTNKARYTVSPQSGIILPLTTLTLDITYLPPPALPHRYPHCDDTFVLQSVVAPGAGVKNPSSTYDAVPNDWFTNKKKQVYSDSGIRIMFVGSTVLTHLVAKGCMDDIREVLEKSDPTWKSADSVDGEGQPLLHLAIAQCRADLVQLLLEFYPDVEARGRSGSSPLEAAAAAGEALIVELLLARGANTERSESSNWGPIHLAAANGHADVMRHLLLKGADPNALTKDGRAALHLAVEERRKDCVRLLLASASIRPDVRSARDGETPLHVAAGLGDEQMVKLLLHKGANKDVRSRAGKTAYDLAAESGHARLYDALRLGDSLCAAARNGDARMVARLIENGAEVNGRDQNGWTALHRAAFKGRADVVRAVVEKGVDVDAKDGEGYTALHCAVESGHAEVIEMLVKKGADVETKTNKGVTALQIAQSLNYSGIVRLLARGAPASHVFADRSMDAFAKVREMDFGAAKKKAGAYGGRVRRSSFDRAAPVAVV</sequence>
<dbReference type="EMBL" id="JBEAFC010000009">
    <property type="protein sequence ID" value="KAL1541475.1"/>
    <property type="molecule type" value="Genomic_DNA"/>
</dbReference>
<dbReference type="PROSITE" id="PS50088">
    <property type="entry name" value="ANK_REPEAT"/>
    <property type="match status" value="7"/>
</dbReference>
<keyword evidence="6" id="KW-1185">Reference proteome</keyword>
<organism evidence="5 6">
    <name type="scientific">Salvia divinorum</name>
    <name type="common">Maria pastora</name>
    <name type="synonym">Diviner's sage</name>
    <dbReference type="NCBI Taxonomy" id="28513"/>
    <lineage>
        <taxon>Eukaryota</taxon>
        <taxon>Viridiplantae</taxon>
        <taxon>Streptophyta</taxon>
        <taxon>Embryophyta</taxon>
        <taxon>Tracheophyta</taxon>
        <taxon>Spermatophyta</taxon>
        <taxon>Magnoliopsida</taxon>
        <taxon>eudicotyledons</taxon>
        <taxon>Gunneridae</taxon>
        <taxon>Pentapetalae</taxon>
        <taxon>asterids</taxon>
        <taxon>lamiids</taxon>
        <taxon>Lamiales</taxon>
        <taxon>Lamiaceae</taxon>
        <taxon>Nepetoideae</taxon>
        <taxon>Mentheae</taxon>
        <taxon>Salviinae</taxon>
        <taxon>Salvia</taxon>
        <taxon>Salvia subgen. Calosphace</taxon>
    </lineage>
</organism>
<reference evidence="5 6" key="1">
    <citation type="submission" date="2024-06" db="EMBL/GenBank/DDBJ databases">
        <title>A chromosome level genome sequence of Diviner's sage (Salvia divinorum).</title>
        <authorList>
            <person name="Ford S.A."/>
            <person name="Ro D.-K."/>
            <person name="Ness R.W."/>
            <person name="Phillips M.A."/>
        </authorList>
    </citation>
    <scope>NUCLEOTIDE SEQUENCE [LARGE SCALE GENOMIC DNA]</scope>
    <source>
        <strain evidence="5">SAF-2024a</strain>
        <tissue evidence="5">Leaf</tissue>
    </source>
</reference>
<dbReference type="InterPro" id="IPR000535">
    <property type="entry name" value="MSP_dom"/>
</dbReference>
<feature type="repeat" description="ANK" evidence="3">
    <location>
        <begin position="237"/>
        <end position="269"/>
    </location>
</feature>
<dbReference type="InterPro" id="IPR008962">
    <property type="entry name" value="PapD-like_sf"/>
</dbReference>
<gene>
    <name evidence="5" type="ORF">AAHA92_25688</name>
</gene>
<dbReference type="Gene3D" id="2.60.40.10">
    <property type="entry name" value="Immunoglobulins"/>
    <property type="match status" value="1"/>
</dbReference>
<dbReference type="PANTHER" id="PTHR24198">
    <property type="entry name" value="ANKYRIN REPEAT AND PROTEIN KINASE DOMAIN-CONTAINING PROTEIN"/>
    <property type="match status" value="1"/>
</dbReference>